<dbReference type="Proteomes" id="UP001172737">
    <property type="component" value="Unassembled WGS sequence"/>
</dbReference>
<keyword evidence="3" id="KW-1185">Reference proteome</keyword>
<evidence type="ECO:0000313" key="3">
    <source>
        <dbReference type="Proteomes" id="UP001172737"/>
    </source>
</evidence>
<dbReference type="PRINTS" id="PR00111">
    <property type="entry name" value="ABHYDROLASE"/>
</dbReference>
<dbReference type="RefSeq" id="WP_301121626.1">
    <property type="nucleotide sequence ID" value="NZ_JAUHPX010000009.1"/>
</dbReference>
<dbReference type="Gene3D" id="3.40.50.1820">
    <property type="entry name" value="alpha/beta hydrolase"/>
    <property type="match status" value="1"/>
</dbReference>
<reference evidence="2" key="1">
    <citation type="submission" date="2023-06" db="EMBL/GenBank/DDBJ databases">
        <title>Sysu t00039.</title>
        <authorList>
            <person name="Gao L."/>
            <person name="Fang B.-Z."/>
            <person name="Li W.-J."/>
        </authorList>
    </citation>
    <scope>NUCLEOTIDE SEQUENCE</scope>
    <source>
        <strain evidence="2">SYSU T00039</strain>
    </source>
</reference>
<dbReference type="InterPro" id="IPR029058">
    <property type="entry name" value="AB_hydrolase_fold"/>
</dbReference>
<keyword evidence="2" id="KW-0378">Hydrolase</keyword>
<protein>
    <submittedName>
        <fullName evidence="2">Alpha/beta hydrolase</fullName>
    </submittedName>
</protein>
<feature type="domain" description="AB hydrolase-1" evidence="1">
    <location>
        <begin position="46"/>
        <end position="288"/>
    </location>
</feature>
<evidence type="ECO:0000313" key="2">
    <source>
        <dbReference type="EMBL" id="MDN4489009.1"/>
    </source>
</evidence>
<dbReference type="InterPro" id="IPR050266">
    <property type="entry name" value="AB_hydrolase_sf"/>
</dbReference>
<dbReference type="InterPro" id="IPR000073">
    <property type="entry name" value="AB_hydrolase_1"/>
</dbReference>
<dbReference type="Pfam" id="PF00561">
    <property type="entry name" value="Abhydrolase_1"/>
    <property type="match status" value="1"/>
</dbReference>
<organism evidence="2 3">
    <name type="scientific">Demequina lignilytica</name>
    <dbReference type="NCBI Taxonomy" id="3051663"/>
    <lineage>
        <taxon>Bacteria</taxon>
        <taxon>Bacillati</taxon>
        <taxon>Actinomycetota</taxon>
        <taxon>Actinomycetes</taxon>
        <taxon>Micrococcales</taxon>
        <taxon>Demequinaceae</taxon>
        <taxon>Demequina</taxon>
    </lineage>
</organism>
<proteinExistence type="predicted"/>
<gene>
    <name evidence="2" type="ORF">QQX10_12610</name>
</gene>
<dbReference type="PANTHER" id="PTHR43798:SF33">
    <property type="entry name" value="HYDROLASE, PUTATIVE (AFU_ORTHOLOGUE AFUA_2G14860)-RELATED"/>
    <property type="match status" value="1"/>
</dbReference>
<name>A0AAW7M4G6_9MICO</name>
<comment type="caution">
    <text evidence="2">The sequence shown here is derived from an EMBL/GenBank/DDBJ whole genome shotgun (WGS) entry which is preliminary data.</text>
</comment>
<dbReference type="SUPFAM" id="SSF53474">
    <property type="entry name" value="alpha/beta-Hydrolases"/>
    <property type="match status" value="1"/>
</dbReference>
<dbReference type="PANTHER" id="PTHR43798">
    <property type="entry name" value="MONOACYLGLYCEROL LIPASE"/>
    <property type="match status" value="1"/>
</dbReference>
<dbReference type="AlphaFoldDB" id="A0AAW7M4G6"/>
<sequence>MRAPDIAEMTLRVSGRARTAETPLGPVEHAEAGDGPVLLSLHPAMGGWDTGLGMAAAFWSNGWRVIAPSRPGYLGTPAGTGGDPARQADRMAALLDALAIDSCAVVGHCAGGIVGYELAARHPDRVTSLVLISTPTAPDIGVSPGVLRVAMTRPMLAMLMRRDRALLGSSVEDAARRMIGDDSTLGETVVERLARRVAADPSRAAYVTSVWGRRTVRSPERFPGARLDAFEAWDVLEDPPLASVGCPTLVIHGGAEPLGVAHAERAAARIPDAELRVIPQGSHHALWVSDDAAAQQAFALDWVRSHPSG</sequence>
<dbReference type="EMBL" id="JAUHPX010000009">
    <property type="protein sequence ID" value="MDN4489009.1"/>
    <property type="molecule type" value="Genomic_DNA"/>
</dbReference>
<evidence type="ECO:0000259" key="1">
    <source>
        <dbReference type="Pfam" id="PF00561"/>
    </source>
</evidence>
<dbReference type="GO" id="GO:0016020">
    <property type="term" value="C:membrane"/>
    <property type="evidence" value="ECO:0007669"/>
    <property type="project" value="TreeGrafter"/>
</dbReference>
<dbReference type="GO" id="GO:0016787">
    <property type="term" value="F:hydrolase activity"/>
    <property type="evidence" value="ECO:0007669"/>
    <property type="project" value="UniProtKB-KW"/>
</dbReference>
<accession>A0AAW7M4G6</accession>